<feature type="transmembrane region" description="Helical" evidence="2">
    <location>
        <begin position="12"/>
        <end position="31"/>
    </location>
</feature>
<evidence type="ECO:0000256" key="1">
    <source>
        <dbReference type="SAM" id="MobiDB-lite"/>
    </source>
</evidence>
<feature type="region of interest" description="Disordered" evidence="1">
    <location>
        <begin position="134"/>
        <end position="173"/>
    </location>
</feature>
<evidence type="ECO:0000313" key="4">
    <source>
        <dbReference type="Proteomes" id="UP001642484"/>
    </source>
</evidence>
<reference evidence="3 4" key="1">
    <citation type="submission" date="2024-02" db="EMBL/GenBank/DDBJ databases">
        <authorList>
            <person name="Chen Y."/>
            <person name="Shah S."/>
            <person name="Dougan E. K."/>
            <person name="Thang M."/>
            <person name="Chan C."/>
        </authorList>
    </citation>
    <scope>NUCLEOTIDE SEQUENCE [LARGE SCALE GENOMIC DNA]</scope>
</reference>
<sequence length="173" mass="18982">MVPMVGLAYWPLLLWLPLLAVQYAAVMFLGTGMQSAVHSITGIFVDTPVCGLMKIVWCVMLVLCLDCLRNVFKPGVTGGTDVQTAQMFESYAAKEGALVLAVNLASMAAIQALHVMIGRCAKLEVDRDTMKRQAQAAGEFSKQLMAESKEGKAPETKMPEETKEKEDELRKRN</sequence>
<keyword evidence="2" id="KW-0812">Transmembrane</keyword>
<dbReference type="GO" id="GO:0016301">
    <property type="term" value="F:kinase activity"/>
    <property type="evidence" value="ECO:0007669"/>
    <property type="project" value="UniProtKB-KW"/>
</dbReference>
<keyword evidence="2" id="KW-0472">Membrane</keyword>
<dbReference type="EMBL" id="CAXAMN010008513">
    <property type="protein sequence ID" value="CAK9025460.1"/>
    <property type="molecule type" value="Genomic_DNA"/>
</dbReference>
<organism evidence="3 4">
    <name type="scientific">Durusdinium trenchii</name>
    <dbReference type="NCBI Taxonomy" id="1381693"/>
    <lineage>
        <taxon>Eukaryota</taxon>
        <taxon>Sar</taxon>
        <taxon>Alveolata</taxon>
        <taxon>Dinophyceae</taxon>
        <taxon>Suessiales</taxon>
        <taxon>Symbiodiniaceae</taxon>
        <taxon>Durusdinium</taxon>
    </lineage>
</organism>
<name>A0ABP0KGM8_9DINO</name>
<proteinExistence type="predicted"/>
<accession>A0ABP0KGM8</accession>
<evidence type="ECO:0000256" key="2">
    <source>
        <dbReference type="SAM" id="Phobius"/>
    </source>
</evidence>
<feature type="compositionally biased region" description="Basic and acidic residues" evidence="1">
    <location>
        <begin position="147"/>
        <end position="173"/>
    </location>
</feature>
<dbReference type="Proteomes" id="UP001642484">
    <property type="component" value="Unassembled WGS sequence"/>
</dbReference>
<comment type="caution">
    <text evidence="3">The sequence shown here is derived from an EMBL/GenBank/DDBJ whole genome shotgun (WGS) entry which is preliminary data.</text>
</comment>
<keyword evidence="4" id="KW-1185">Reference proteome</keyword>
<protein>
    <submittedName>
        <fullName evidence="3">Uncharacterized protein</fullName>
    </submittedName>
</protein>
<gene>
    <name evidence="3" type="ORF">CCMP2556_LOCUS16006</name>
</gene>
<feature type="transmembrane region" description="Helical" evidence="2">
    <location>
        <begin position="43"/>
        <end position="63"/>
    </location>
</feature>
<evidence type="ECO:0000313" key="3">
    <source>
        <dbReference type="EMBL" id="CAK9025460.1"/>
    </source>
</evidence>
<keyword evidence="2" id="KW-1133">Transmembrane helix</keyword>